<accession>A0AB39ZDM7</accession>
<organism evidence="3 4">
    <name type="scientific">Drosophila suzukii</name>
    <name type="common">Spotted-wing drosophila fruit fly</name>
    <dbReference type="NCBI Taxonomy" id="28584"/>
    <lineage>
        <taxon>Eukaryota</taxon>
        <taxon>Metazoa</taxon>
        <taxon>Ecdysozoa</taxon>
        <taxon>Arthropoda</taxon>
        <taxon>Hexapoda</taxon>
        <taxon>Insecta</taxon>
        <taxon>Pterygota</taxon>
        <taxon>Neoptera</taxon>
        <taxon>Endopterygota</taxon>
        <taxon>Diptera</taxon>
        <taxon>Brachycera</taxon>
        <taxon>Muscomorpha</taxon>
        <taxon>Ephydroidea</taxon>
        <taxon>Drosophilidae</taxon>
        <taxon>Drosophila</taxon>
        <taxon>Sophophora</taxon>
    </lineage>
</organism>
<keyword evidence="2" id="KW-0472">Membrane</keyword>
<reference evidence="4" key="1">
    <citation type="submission" date="2025-08" db="UniProtKB">
        <authorList>
            <consortium name="RefSeq"/>
        </authorList>
    </citation>
    <scope>IDENTIFICATION</scope>
</reference>
<dbReference type="AlphaFoldDB" id="A0AB39ZDM7"/>
<proteinExistence type="predicted"/>
<keyword evidence="3" id="KW-1185">Reference proteome</keyword>
<dbReference type="GeneID" id="108012613"/>
<feature type="region of interest" description="Disordered" evidence="1">
    <location>
        <begin position="49"/>
        <end position="84"/>
    </location>
</feature>
<evidence type="ECO:0000256" key="2">
    <source>
        <dbReference type="SAM" id="Phobius"/>
    </source>
</evidence>
<dbReference type="RefSeq" id="XP_016933522.3">
    <property type="nucleotide sequence ID" value="XM_017078033.4"/>
</dbReference>
<dbReference type="Proteomes" id="UP001652628">
    <property type="component" value="Chromosome 3"/>
</dbReference>
<keyword evidence="2" id="KW-0812">Transmembrane</keyword>
<sequence length="84" mass="9564">MPINRIHPGTAMSSKSLKFYLICLLVICVIGWSAGMTSSELSRQELEERYREMPPVSDERDADAELDSAYDRFTQRPRSPDLKG</sequence>
<evidence type="ECO:0000256" key="1">
    <source>
        <dbReference type="SAM" id="MobiDB-lite"/>
    </source>
</evidence>
<keyword evidence="2" id="KW-1133">Transmembrane helix</keyword>
<evidence type="ECO:0000313" key="3">
    <source>
        <dbReference type="Proteomes" id="UP001652628"/>
    </source>
</evidence>
<name>A0AB39ZDM7_DROSZ</name>
<feature type="compositionally biased region" description="Basic and acidic residues" evidence="1">
    <location>
        <begin position="69"/>
        <end position="84"/>
    </location>
</feature>
<gene>
    <name evidence="4" type="primary">LOC108012613</name>
</gene>
<protein>
    <submittedName>
        <fullName evidence="4">LOW QUALITY PROTEIN: uncharacterized protein</fullName>
    </submittedName>
</protein>
<evidence type="ECO:0000313" key="4">
    <source>
        <dbReference type="RefSeq" id="XP_016933522.3"/>
    </source>
</evidence>
<feature type="transmembrane region" description="Helical" evidence="2">
    <location>
        <begin position="17"/>
        <end position="35"/>
    </location>
</feature>